<keyword evidence="2" id="KW-1185">Reference proteome</keyword>
<evidence type="ECO:0000313" key="1">
    <source>
        <dbReference type="EMBL" id="QDU08065.1"/>
    </source>
</evidence>
<dbReference type="RefSeq" id="WP_145172454.1">
    <property type="nucleotide sequence ID" value="NZ_CP037422.1"/>
</dbReference>
<dbReference type="EMBL" id="CP037422">
    <property type="protein sequence ID" value="QDU08065.1"/>
    <property type="molecule type" value="Genomic_DNA"/>
</dbReference>
<organism evidence="1 2">
    <name type="scientific">Gimesia aquarii</name>
    <dbReference type="NCBI Taxonomy" id="2527964"/>
    <lineage>
        <taxon>Bacteria</taxon>
        <taxon>Pseudomonadati</taxon>
        <taxon>Planctomycetota</taxon>
        <taxon>Planctomycetia</taxon>
        <taxon>Planctomycetales</taxon>
        <taxon>Planctomycetaceae</taxon>
        <taxon>Gimesia</taxon>
    </lineage>
</organism>
<proteinExistence type="predicted"/>
<protein>
    <submittedName>
        <fullName evidence="1">Uncharacterized protein</fullName>
    </submittedName>
</protein>
<sequence>MDRRQAVQAGLLSSGALLFGKNLFAQRGTPQSTSLLKNDIQLDSDEIVHNSTTDTIKGVVTGVMIGTENLGKIGRGVHAREFSVPEGTHLILGQVQEAGNYGNAKYETLGIAINTSVWRCRVIWKMEWDVGSALTTHFHWVKF</sequence>
<accession>A0A517WS24</accession>
<gene>
    <name evidence="1" type="ORF">V202x_14280</name>
</gene>
<dbReference type="AlphaFoldDB" id="A0A517WS24"/>
<name>A0A517WS24_9PLAN</name>
<dbReference type="Proteomes" id="UP000318384">
    <property type="component" value="Chromosome"/>
</dbReference>
<evidence type="ECO:0000313" key="2">
    <source>
        <dbReference type="Proteomes" id="UP000318384"/>
    </source>
</evidence>
<reference evidence="1 2" key="1">
    <citation type="submission" date="2019-03" db="EMBL/GenBank/DDBJ databases">
        <title>Deep-cultivation of Planctomycetes and their phenomic and genomic characterization uncovers novel biology.</title>
        <authorList>
            <person name="Wiegand S."/>
            <person name="Jogler M."/>
            <person name="Boedeker C."/>
            <person name="Pinto D."/>
            <person name="Vollmers J."/>
            <person name="Rivas-Marin E."/>
            <person name="Kohn T."/>
            <person name="Peeters S.H."/>
            <person name="Heuer A."/>
            <person name="Rast P."/>
            <person name="Oberbeckmann S."/>
            <person name="Bunk B."/>
            <person name="Jeske O."/>
            <person name="Meyerdierks A."/>
            <person name="Storesund J.E."/>
            <person name="Kallscheuer N."/>
            <person name="Luecker S."/>
            <person name="Lage O.M."/>
            <person name="Pohl T."/>
            <person name="Merkel B.J."/>
            <person name="Hornburger P."/>
            <person name="Mueller R.-W."/>
            <person name="Bruemmer F."/>
            <person name="Labrenz M."/>
            <person name="Spormann A.M."/>
            <person name="Op den Camp H."/>
            <person name="Overmann J."/>
            <person name="Amann R."/>
            <person name="Jetten M.S.M."/>
            <person name="Mascher T."/>
            <person name="Medema M.H."/>
            <person name="Devos D.P."/>
            <person name="Kaster A.-K."/>
            <person name="Ovreas L."/>
            <person name="Rohde M."/>
            <person name="Galperin M.Y."/>
            <person name="Jogler C."/>
        </authorList>
    </citation>
    <scope>NUCLEOTIDE SEQUENCE [LARGE SCALE GENOMIC DNA]</scope>
    <source>
        <strain evidence="1 2">V202</strain>
    </source>
</reference>